<feature type="disulfide bond" evidence="13">
    <location>
        <begin position="41"/>
        <end position="102"/>
    </location>
</feature>
<evidence type="ECO:0000313" key="17">
    <source>
        <dbReference type="EMBL" id="SSX05009.1"/>
    </source>
</evidence>
<feature type="region of interest" description="Disordered" evidence="14">
    <location>
        <begin position="157"/>
        <end position="184"/>
    </location>
</feature>
<evidence type="ECO:0000256" key="10">
    <source>
        <dbReference type="ARBA" id="ARBA00023157"/>
    </source>
</evidence>
<comment type="similarity">
    <text evidence="2">Belongs to the G-protein coupled receptor Fz/Smo family.</text>
</comment>
<dbReference type="FunFam" id="1.10.2000.10:FF:000016">
    <property type="entry name" value="Frizzled"/>
    <property type="match status" value="1"/>
</dbReference>
<keyword evidence="10 13" id="KW-1015">Disulfide bond</keyword>
<dbReference type="GO" id="GO:0060070">
    <property type="term" value="P:canonical Wnt signaling pathway"/>
    <property type="evidence" value="ECO:0007669"/>
    <property type="project" value="TreeGrafter"/>
</dbReference>
<dbReference type="EMBL" id="UFQT01000566">
    <property type="protein sequence ID" value="SSX25371.1"/>
    <property type="molecule type" value="Genomic_DNA"/>
</dbReference>
<evidence type="ECO:0000256" key="15">
    <source>
        <dbReference type="SAM" id="SignalP"/>
    </source>
</evidence>
<evidence type="ECO:0000256" key="8">
    <source>
        <dbReference type="ARBA" id="ARBA00022989"/>
    </source>
</evidence>
<feature type="disulfide bond" evidence="13">
    <location>
        <begin position="49"/>
        <end position="95"/>
    </location>
</feature>
<dbReference type="Pfam" id="PF01392">
    <property type="entry name" value="Fz"/>
    <property type="match status" value="1"/>
</dbReference>
<evidence type="ECO:0000256" key="12">
    <source>
        <dbReference type="ARBA" id="ARBA00023180"/>
    </source>
</evidence>
<evidence type="ECO:0000256" key="2">
    <source>
        <dbReference type="ARBA" id="ARBA00008077"/>
    </source>
</evidence>
<evidence type="ECO:0000256" key="6">
    <source>
        <dbReference type="ARBA" id="ARBA00022692"/>
    </source>
</evidence>
<evidence type="ECO:0000256" key="1">
    <source>
        <dbReference type="ARBA" id="ARBA00004651"/>
    </source>
</evidence>
<reference evidence="17" key="1">
    <citation type="submission" date="2018-04" db="EMBL/GenBank/DDBJ databases">
        <authorList>
            <person name="Go L.Y."/>
            <person name="Mitchell J.A."/>
        </authorList>
    </citation>
    <scope>NUCLEOTIDE SEQUENCE</scope>
    <source>
        <tissue evidence="17">Whole organism</tissue>
    </source>
</reference>
<keyword evidence="6" id="KW-0812">Transmembrane</keyword>
<keyword evidence="7 15" id="KW-0732">Signal</keyword>
<keyword evidence="4" id="KW-1003">Cell membrane</keyword>
<comment type="subcellular location">
    <subcellularLocation>
        <location evidence="1">Cell membrane</location>
        <topology evidence="1">Multi-pass membrane protein</topology>
    </subcellularLocation>
</comment>
<dbReference type="InterPro" id="IPR015526">
    <property type="entry name" value="Frizzled/SFRP"/>
</dbReference>
<dbReference type="Gene3D" id="1.10.2000.10">
    <property type="entry name" value="Frizzled cysteine-rich domain"/>
    <property type="match status" value="1"/>
</dbReference>
<evidence type="ECO:0000313" key="18">
    <source>
        <dbReference type="EMBL" id="SSX25371.1"/>
    </source>
</evidence>
<evidence type="ECO:0000256" key="11">
    <source>
        <dbReference type="ARBA" id="ARBA00023170"/>
    </source>
</evidence>
<keyword evidence="9" id="KW-0472">Membrane</keyword>
<evidence type="ECO:0000256" key="9">
    <source>
        <dbReference type="ARBA" id="ARBA00023136"/>
    </source>
</evidence>
<evidence type="ECO:0000256" key="13">
    <source>
        <dbReference type="PROSITE-ProRule" id="PRU00090"/>
    </source>
</evidence>
<keyword evidence="11" id="KW-0675">Receptor</keyword>
<evidence type="ECO:0000256" key="14">
    <source>
        <dbReference type="SAM" id="MobiDB-lite"/>
    </source>
</evidence>
<reference evidence="18" key="2">
    <citation type="submission" date="2018-07" db="EMBL/GenBank/DDBJ databases">
        <authorList>
            <person name="Quirk P.G."/>
            <person name="Krulwich T.A."/>
        </authorList>
    </citation>
    <scope>NUCLEOTIDE SEQUENCE</scope>
</reference>
<comment type="caution">
    <text evidence="13">Lacks conserved residue(s) required for the propagation of feature annotation.</text>
</comment>
<dbReference type="PROSITE" id="PS50038">
    <property type="entry name" value="FZ"/>
    <property type="match status" value="1"/>
</dbReference>
<protein>
    <submittedName>
        <fullName evidence="17">CSON012256 protein</fullName>
    </submittedName>
</protein>
<dbReference type="InterPro" id="IPR036790">
    <property type="entry name" value="Frizzled_dom_sf"/>
</dbReference>
<dbReference type="VEuPathDB" id="VectorBase:CSON012256"/>
<keyword evidence="12" id="KW-0325">Glycoprotein</keyword>
<gene>
    <name evidence="17" type="primary">CSON012256</name>
</gene>
<dbReference type="SMART" id="SM00063">
    <property type="entry name" value="FRI"/>
    <property type="match status" value="1"/>
</dbReference>
<organism evidence="17">
    <name type="scientific">Culicoides sonorensis</name>
    <name type="common">Biting midge</name>
    <dbReference type="NCBI Taxonomy" id="179676"/>
    <lineage>
        <taxon>Eukaryota</taxon>
        <taxon>Metazoa</taxon>
        <taxon>Ecdysozoa</taxon>
        <taxon>Arthropoda</taxon>
        <taxon>Hexapoda</taxon>
        <taxon>Insecta</taxon>
        <taxon>Pterygota</taxon>
        <taxon>Neoptera</taxon>
        <taxon>Endopterygota</taxon>
        <taxon>Diptera</taxon>
        <taxon>Nematocera</taxon>
        <taxon>Chironomoidea</taxon>
        <taxon>Ceratopogonidae</taxon>
        <taxon>Ceratopogoninae</taxon>
        <taxon>Culicoides</taxon>
        <taxon>Monoculicoides</taxon>
    </lineage>
</organism>
<evidence type="ECO:0000256" key="4">
    <source>
        <dbReference type="ARBA" id="ARBA00022475"/>
    </source>
</evidence>
<evidence type="ECO:0000256" key="5">
    <source>
        <dbReference type="ARBA" id="ARBA00022687"/>
    </source>
</evidence>
<evidence type="ECO:0000256" key="3">
    <source>
        <dbReference type="ARBA" id="ARBA00022473"/>
    </source>
</evidence>
<accession>A0A336KKJ8</accession>
<dbReference type="EMBL" id="UFQS01000566">
    <property type="protein sequence ID" value="SSX05009.1"/>
    <property type="molecule type" value="Genomic_DNA"/>
</dbReference>
<sequence>MAILLKTSFQILTFITIVFCMQEKIPAINSDEHLFPHNDRCERITIPLCLDIEYNMTVMPNSIGHSKQDEAALEVHQFIPLVKVDCSPDLKFFLCSLYAPPCTILEEPIRPCRSLCESARQCESLMNSFSFQWPENLECSKFPEYGGDTICIGRNNTSGGTSSPTGSGLVVTPKPTGQTKGRLRPVPPHRDLGFVCPVQLKIPSGLGYLLTVGDKVSVEIKRTIQN</sequence>
<dbReference type="GO" id="GO:0005886">
    <property type="term" value="C:plasma membrane"/>
    <property type="evidence" value="ECO:0007669"/>
    <property type="project" value="UniProtKB-SubCell"/>
</dbReference>
<dbReference type="PANTHER" id="PTHR11309">
    <property type="entry name" value="FRIZZLED"/>
    <property type="match status" value="1"/>
</dbReference>
<evidence type="ECO:0000256" key="7">
    <source>
        <dbReference type="ARBA" id="ARBA00022729"/>
    </source>
</evidence>
<dbReference type="AlphaFoldDB" id="A0A336KKJ8"/>
<keyword evidence="5" id="KW-0879">Wnt signaling pathway</keyword>
<dbReference type="InterPro" id="IPR020067">
    <property type="entry name" value="Frizzled_dom"/>
</dbReference>
<feature type="compositionally biased region" description="Low complexity" evidence="14">
    <location>
        <begin position="157"/>
        <end position="168"/>
    </location>
</feature>
<feature type="signal peptide" evidence="15">
    <location>
        <begin position="1"/>
        <end position="20"/>
    </location>
</feature>
<dbReference type="OMA" id="CESARQC"/>
<dbReference type="PANTHER" id="PTHR11309:SF47">
    <property type="entry name" value="FRIZZLED"/>
    <property type="match status" value="1"/>
</dbReference>
<feature type="domain" description="FZ" evidence="16">
    <location>
        <begin position="36"/>
        <end position="154"/>
    </location>
</feature>
<keyword evidence="3" id="KW-0217">Developmental protein</keyword>
<dbReference type="GO" id="GO:0042813">
    <property type="term" value="F:Wnt receptor activity"/>
    <property type="evidence" value="ECO:0007669"/>
    <property type="project" value="TreeGrafter"/>
</dbReference>
<feature type="chain" id="PRO_5033778061" evidence="15">
    <location>
        <begin position="21"/>
        <end position="226"/>
    </location>
</feature>
<dbReference type="GO" id="GO:0017147">
    <property type="term" value="F:Wnt-protein binding"/>
    <property type="evidence" value="ECO:0007669"/>
    <property type="project" value="TreeGrafter"/>
</dbReference>
<dbReference type="GO" id="GO:0035567">
    <property type="term" value="P:non-canonical Wnt signaling pathway"/>
    <property type="evidence" value="ECO:0007669"/>
    <property type="project" value="TreeGrafter"/>
</dbReference>
<name>A0A336KKJ8_CULSO</name>
<keyword evidence="8" id="KW-1133">Transmembrane helix</keyword>
<dbReference type="SUPFAM" id="SSF63501">
    <property type="entry name" value="Frizzled cysteine-rich domain"/>
    <property type="match status" value="1"/>
</dbReference>
<proteinExistence type="inferred from homology"/>
<evidence type="ECO:0000259" key="16">
    <source>
        <dbReference type="PROSITE" id="PS50038"/>
    </source>
</evidence>